<reference evidence="3" key="2">
    <citation type="submission" date="2010-03" db="EMBL/GenBank/DDBJ databases">
        <title>The genome sequence of Coccidioides posadasii strain Silveira.</title>
        <authorList>
            <consortium name="The Broad Institute Genome Sequencing Center for Infectious Disease"/>
            <person name="Neafsey D."/>
            <person name="Orbach M."/>
            <person name="Henn M.R."/>
            <person name="Cole G.T."/>
            <person name="Galgiani J."/>
            <person name="Gardner M.J."/>
            <person name="Kirkland T.N."/>
            <person name="Taylor J.W."/>
            <person name="Young S.K."/>
            <person name="Zeng Q."/>
            <person name="Koehrsen M."/>
            <person name="Alvarado L."/>
            <person name="Berlin A."/>
            <person name="Borenstein D."/>
            <person name="Chapman S.B."/>
            <person name="Chen Z."/>
            <person name="Engels R."/>
            <person name="Freedman E."/>
            <person name="Gellesch M."/>
            <person name="Goldberg J."/>
            <person name="Griggs A."/>
            <person name="Gujja S."/>
            <person name="Heilman E."/>
            <person name="Heiman D."/>
            <person name="Howarth C."/>
            <person name="Jen D."/>
            <person name="Larson L."/>
            <person name="Mehta T."/>
            <person name="Neiman D."/>
            <person name="Park D."/>
            <person name="Pearson M."/>
            <person name="Richards J."/>
            <person name="Roberts A."/>
            <person name="Saif S."/>
            <person name="Shea T."/>
            <person name="Shenoy N."/>
            <person name="Sisk P."/>
            <person name="Stolte C."/>
            <person name="Sykes S."/>
            <person name="Walk T."/>
            <person name="White J."/>
            <person name="Yandava C."/>
            <person name="Haas B."/>
            <person name="Nusbaum C."/>
            <person name="Birren B."/>
        </authorList>
    </citation>
    <scope>NUCLEOTIDE SEQUENCE [LARGE SCALE GENOMIC DNA]</scope>
    <source>
        <strain evidence="3">RMSCC 757 / Silveira</strain>
    </source>
</reference>
<evidence type="ECO:0000313" key="2">
    <source>
        <dbReference type="EMBL" id="EFW19805.1"/>
    </source>
</evidence>
<dbReference type="Proteomes" id="UP000002497">
    <property type="component" value="Unassembled WGS sequence"/>
</dbReference>
<dbReference type="VEuPathDB" id="FungiDB:D8B26_007988"/>
<gene>
    <name evidence="2" type="ORF">CPSG_04189</name>
</gene>
<feature type="region of interest" description="Disordered" evidence="1">
    <location>
        <begin position="1"/>
        <end position="20"/>
    </location>
</feature>
<protein>
    <submittedName>
        <fullName evidence="2">Uncharacterized protein</fullName>
    </submittedName>
</protein>
<proteinExistence type="predicted"/>
<evidence type="ECO:0000256" key="1">
    <source>
        <dbReference type="SAM" id="MobiDB-lite"/>
    </source>
</evidence>
<evidence type="ECO:0000313" key="3">
    <source>
        <dbReference type="Proteomes" id="UP000002497"/>
    </source>
</evidence>
<sequence>MSDHSEYTLSPEPCDHHPGRLDPIAEISQVEGLPLIKVELGQEMEVSAMKQVPSYLGLGGIVKLYLKMEYIILLVSRAKIARLVSRRNRKEKYRVEDRMDIKNDKLAPPYCGLGTSDGLIRLDKAVSPDGFIGILSSGRTVKKVSSGYEVSVEMTLEDLRDFGGLDLLEMY</sequence>
<name>E9D1Y1_COCPS</name>
<keyword evidence="3" id="KW-1185">Reference proteome</keyword>
<organism evidence="3">
    <name type="scientific">Coccidioides posadasii (strain RMSCC 757 / Silveira)</name>
    <name type="common">Valley fever fungus</name>
    <dbReference type="NCBI Taxonomy" id="443226"/>
    <lineage>
        <taxon>Eukaryota</taxon>
        <taxon>Fungi</taxon>
        <taxon>Dikarya</taxon>
        <taxon>Ascomycota</taxon>
        <taxon>Pezizomycotina</taxon>
        <taxon>Eurotiomycetes</taxon>
        <taxon>Eurotiomycetidae</taxon>
        <taxon>Onygenales</taxon>
        <taxon>Onygenaceae</taxon>
        <taxon>Coccidioides</taxon>
    </lineage>
</organism>
<dbReference type="OrthoDB" id="10369699at2759"/>
<reference evidence="3" key="1">
    <citation type="journal article" date="2010" name="Genome Res.">
        <title>Population genomic sequencing of Coccidioides fungi reveals recent hybridization and transposon control.</title>
        <authorList>
            <person name="Neafsey D.E."/>
            <person name="Barker B.M."/>
            <person name="Sharpton T.J."/>
            <person name="Stajich J.E."/>
            <person name="Park D.J."/>
            <person name="Whiston E."/>
            <person name="Hung C.-Y."/>
            <person name="McMahan C."/>
            <person name="White J."/>
            <person name="Sykes S."/>
            <person name="Heiman D."/>
            <person name="Young S."/>
            <person name="Zeng Q."/>
            <person name="Abouelleil A."/>
            <person name="Aftuck L."/>
            <person name="Bessette D."/>
            <person name="Brown A."/>
            <person name="FitzGerald M."/>
            <person name="Lui A."/>
            <person name="Macdonald J.P."/>
            <person name="Priest M."/>
            <person name="Orbach M.J."/>
            <person name="Galgiani J.N."/>
            <person name="Kirkland T.N."/>
            <person name="Cole G.T."/>
            <person name="Birren B.W."/>
            <person name="Henn M.R."/>
            <person name="Taylor J.W."/>
            <person name="Rounsley S.D."/>
        </authorList>
    </citation>
    <scope>NUCLEOTIDE SEQUENCE [LARGE SCALE GENOMIC DNA]</scope>
    <source>
        <strain evidence="3">RMSCC 757 / Silveira</strain>
    </source>
</reference>
<dbReference type="VEuPathDB" id="FungiDB:CPSG_04189"/>
<accession>E9D1Y1</accession>
<dbReference type="HOGENOM" id="CLU_1562750_0_0_1"/>
<dbReference type="AlphaFoldDB" id="E9D1Y1"/>
<dbReference type="EMBL" id="GL636490">
    <property type="protein sequence ID" value="EFW19805.1"/>
    <property type="molecule type" value="Genomic_DNA"/>
</dbReference>